<protein>
    <submittedName>
        <fullName evidence="4">CBS domain-containing protein</fullName>
    </submittedName>
</protein>
<feature type="domain" description="CBS" evidence="3">
    <location>
        <begin position="70"/>
        <end position="127"/>
    </location>
</feature>
<organism evidence="4 5">
    <name type="scientific">Parahaliea aestuarii</name>
    <dbReference type="NCBI Taxonomy" id="1852021"/>
    <lineage>
        <taxon>Bacteria</taxon>
        <taxon>Pseudomonadati</taxon>
        <taxon>Pseudomonadota</taxon>
        <taxon>Gammaproteobacteria</taxon>
        <taxon>Cellvibrionales</taxon>
        <taxon>Halieaceae</taxon>
        <taxon>Parahaliea</taxon>
    </lineage>
</organism>
<dbReference type="InterPro" id="IPR046342">
    <property type="entry name" value="CBS_dom_sf"/>
</dbReference>
<dbReference type="OrthoDB" id="9790355at2"/>
<dbReference type="PROSITE" id="PS51371">
    <property type="entry name" value="CBS"/>
    <property type="match status" value="2"/>
</dbReference>
<dbReference type="InterPro" id="IPR000644">
    <property type="entry name" value="CBS_dom"/>
</dbReference>
<dbReference type="PANTHER" id="PTHR43080:SF2">
    <property type="entry name" value="CBS DOMAIN-CONTAINING PROTEIN"/>
    <property type="match status" value="1"/>
</dbReference>
<dbReference type="PANTHER" id="PTHR43080">
    <property type="entry name" value="CBS DOMAIN-CONTAINING PROTEIN CBSX3, MITOCHONDRIAL"/>
    <property type="match status" value="1"/>
</dbReference>
<keyword evidence="1 2" id="KW-0129">CBS domain</keyword>
<dbReference type="Proteomes" id="UP000321933">
    <property type="component" value="Unassembled WGS sequence"/>
</dbReference>
<keyword evidence="5" id="KW-1185">Reference proteome</keyword>
<accession>A0A5C8ZNU0</accession>
<feature type="domain" description="CBS" evidence="3">
    <location>
        <begin position="1"/>
        <end position="62"/>
    </location>
</feature>
<dbReference type="InterPro" id="IPR051257">
    <property type="entry name" value="Diverse_CBS-Domain"/>
</dbReference>
<name>A0A5C8ZNU0_9GAMM</name>
<dbReference type="Gene3D" id="3.10.580.10">
    <property type="entry name" value="CBS-domain"/>
    <property type="match status" value="1"/>
</dbReference>
<dbReference type="EMBL" id="VRYZ01000007">
    <property type="protein sequence ID" value="TXS90153.1"/>
    <property type="molecule type" value="Genomic_DNA"/>
</dbReference>
<evidence type="ECO:0000259" key="3">
    <source>
        <dbReference type="PROSITE" id="PS51371"/>
    </source>
</evidence>
<sequence>MHRNPLTIRQDENLVKAISMILEYKLTGLTVTNGEGAVVGILSELDCIRAVLTAIYNDGDPEHKLVEDAMDGDVQTCTSETSIVEVAQAMVDTRQRRRPVVEGGKLVGQVSSNNVLWALMEHSRRKVLDQRGG</sequence>
<comment type="caution">
    <text evidence="4">The sequence shown here is derived from an EMBL/GenBank/DDBJ whole genome shotgun (WGS) entry which is preliminary data.</text>
</comment>
<proteinExistence type="predicted"/>
<evidence type="ECO:0000313" key="5">
    <source>
        <dbReference type="Proteomes" id="UP000321933"/>
    </source>
</evidence>
<dbReference type="SMART" id="SM00116">
    <property type="entry name" value="CBS"/>
    <property type="match status" value="2"/>
</dbReference>
<dbReference type="Pfam" id="PF00571">
    <property type="entry name" value="CBS"/>
    <property type="match status" value="2"/>
</dbReference>
<reference evidence="4 5" key="1">
    <citation type="submission" date="2019-08" db="EMBL/GenBank/DDBJ databases">
        <title>Parahaliea maris sp. nov., isolated from the surface seawater.</title>
        <authorList>
            <person name="Liu Y."/>
        </authorList>
    </citation>
    <scope>NUCLEOTIDE SEQUENCE [LARGE SCALE GENOMIC DNA]</scope>
    <source>
        <strain evidence="4 5">S2-26</strain>
    </source>
</reference>
<evidence type="ECO:0000313" key="4">
    <source>
        <dbReference type="EMBL" id="TXS90153.1"/>
    </source>
</evidence>
<evidence type="ECO:0000256" key="1">
    <source>
        <dbReference type="ARBA" id="ARBA00023122"/>
    </source>
</evidence>
<evidence type="ECO:0000256" key="2">
    <source>
        <dbReference type="PROSITE-ProRule" id="PRU00703"/>
    </source>
</evidence>
<gene>
    <name evidence="4" type="ORF">FVW59_15455</name>
</gene>
<dbReference type="SUPFAM" id="SSF54631">
    <property type="entry name" value="CBS-domain pair"/>
    <property type="match status" value="1"/>
</dbReference>
<dbReference type="AlphaFoldDB" id="A0A5C8ZNU0"/>